<dbReference type="AlphaFoldDB" id="A0A4Y2HPT9"/>
<dbReference type="OrthoDB" id="1305878at2759"/>
<name>A0A4Y2HPT9_ARAVE</name>
<gene>
    <name evidence="6" type="primary">bmi1a</name>
    <name evidence="6" type="ORF">AVEN_188006_1</name>
</gene>
<dbReference type="Gene3D" id="3.10.20.90">
    <property type="entry name" value="Phosphatidylinositol 3-kinase Catalytic Subunit, Chain A, domain 1"/>
    <property type="match status" value="1"/>
</dbReference>
<dbReference type="GO" id="GO:0000122">
    <property type="term" value="P:negative regulation of transcription by RNA polymerase II"/>
    <property type="evidence" value="ECO:0007669"/>
    <property type="project" value="TreeGrafter"/>
</dbReference>
<evidence type="ECO:0000259" key="5">
    <source>
        <dbReference type="PROSITE" id="PS50089"/>
    </source>
</evidence>
<organism evidence="6 7">
    <name type="scientific">Araneus ventricosus</name>
    <name type="common">Orbweaver spider</name>
    <name type="synonym">Epeira ventricosa</name>
    <dbReference type="NCBI Taxonomy" id="182803"/>
    <lineage>
        <taxon>Eukaryota</taxon>
        <taxon>Metazoa</taxon>
        <taxon>Ecdysozoa</taxon>
        <taxon>Arthropoda</taxon>
        <taxon>Chelicerata</taxon>
        <taxon>Arachnida</taxon>
        <taxon>Araneae</taxon>
        <taxon>Araneomorphae</taxon>
        <taxon>Entelegynae</taxon>
        <taxon>Araneoidea</taxon>
        <taxon>Araneidae</taxon>
        <taxon>Araneus</taxon>
    </lineage>
</organism>
<feature type="domain" description="RING-type" evidence="5">
    <location>
        <begin position="18"/>
        <end position="57"/>
    </location>
</feature>
<dbReference type="EMBL" id="BGPR01002082">
    <property type="protein sequence ID" value="GBM67407.1"/>
    <property type="molecule type" value="Genomic_DNA"/>
</dbReference>
<proteinExistence type="predicted"/>
<dbReference type="PROSITE" id="PS50089">
    <property type="entry name" value="ZF_RING_2"/>
    <property type="match status" value="1"/>
</dbReference>
<dbReference type="Gene3D" id="3.30.40.10">
    <property type="entry name" value="Zinc/RING finger domain, C3HC4 (zinc finger)"/>
    <property type="match status" value="1"/>
</dbReference>
<dbReference type="FunFam" id="3.30.40.10:FF:000033">
    <property type="entry name" value="Polycomb group RING finger protein 3"/>
    <property type="match status" value="1"/>
</dbReference>
<reference evidence="6 7" key="1">
    <citation type="journal article" date="2019" name="Sci. Rep.">
        <title>Orb-weaving spider Araneus ventricosus genome elucidates the spidroin gene catalogue.</title>
        <authorList>
            <person name="Kono N."/>
            <person name="Nakamura H."/>
            <person name="Ohtoshi R."/>
            <person name="Moran D.A.P."/>
            <person name="Shinohara A."/>
            <person name="Yoshida Y."/>
            <person name="Fujiwara M."/>
            <person name="Mori M."/>
            <person name="Tomita M."/>
            <person name="Arakawa K."/>
        </authorList>
    </citation>
    <scope>NUCLEOTIDE SEQUENCE [LARGE SCALE GENOMIC DNA]</scope>
</reference>
<dbReference type="PANTHER" id="PTHR10825:SF72">
    <property type="entry name" value="UBIQUITIN-LIKE DOMAIN-CONTAINING PROTEIN"/>
    <property type="match status" value="1"/>
</dbReference>
<dbReference type="Proteomes" id="UP000499080">
    <property type="component" value="Unassembled WGS sequence"/>
</dbReference>
<dbReference type="SUPFAM" id="SSF57850">
    <property type="entry name" value="RING/U-box"/>
    <property type="match status" value="1"/>
</dbReference>
<comment type="caution">
    <text evidence="6">The sequence shown here is derived from an EMBL/GenBank/DDBJ whole genome shotgun (WGS) entry which is preliminary data.</text>
</comment>
<dbReference type="Pfam" id="PF13923">
    <property type="entry name" value="zf-C3HC4_2"/>
    <property type="match status" value="1"/>
</dbReference>
<evidence type="ECO:0000256" key="4">
    <source>
        <dbReference type="PROSITE-ProRule" id="PRU00175"/>
    </source>
</evidence>
<evidence type="ECO:0000256" key="1">
    <source>
        <dbReference type="ARBA" id="ARBA00022723"/>
    </source>
</evidence>
<protein>
    <submittedName>
        <fullName evidence="6">Polycomb complex protein BMI-1-A</fullName>
    </submittedName>
</protein>
<dbReference type="GO" id="GO:0008270">
    <property type="term" value="F:zinc ion binding"/>
    <property type="evidence" value="ECO:0007669"/>
    <property type="project" value="UniProtKB-KW"/>
</dbReference>
<keyword evidence="7" id="KW-1185">Reference proteome</keyword>
<keyword evidence="2 4" id="KW-0863">Zinc-finger</keyword>
<evidence type="ECO:0000256" key="2">
    <source>
        <dbReference type="ARBA" id="ARBA00022771"/>
    </source>
</evidence>
<dbReference type="InterPro" id="IPR017907">
    <property type="entry name" value="Znf_RING_CS"/>
</dbReference>
<evidence type="ECO:0000256" key="3">
    <source>
        <dbReference type="ARBA" id="ARBA00022833"/>
    </source>
</evidence>
<evidence type="ECO:0000313" key="6">
    <source>
        <dbReference type="EMBL" id="GBM67407.1"/>
    </source>
</evidence>
<dbReference type="PANTHER" id="PTHR10825">
    <property type="entry name" value="RING FINGER DOMAIN-CONTAINING, POLYCOMB GROUP COMPONENT"/>
    <property type="match status" value="1"/>
</dbReference>
<sequence>MHRTTRLKITDLNQHFICVLCDGYLVDATTIVECLHSFCRTCIVRYLENSRFCPVCDVQVHKTKPLLSIRSDTTLQDVVYKLIPGLYQNEMQRRREFYAEHPEEAAKCSSEERGEGAEQRCFYSPKENISVMMEYFQGTENGASSDTESSADNNSKELMTRYLNCPAALTVANLKKFIRMKYSLPKTYRVSIRFF</sequence>
<dbReference type="GO" id="GO:1990841">
    <property type="term" value="F:promoter-specific chromatin binding"/>
    <property type="evidence" value="ECO:0007669"/>
    <property type="project" value="TreeGrafter"/>
</dbReference>
<dbReference type="GO" id="GO:0035102">
    <property type="term" value="C:PRC1 complex"/>
    <property type="evidence" value="ECO:0007669"/>
    <property type="project" value="TreeGrafter"/>
</dbReference>
<dbReference type="PROSITE" id="PS00518">
    <property type="entry name" value="ZF_RING_1"/>
    <property type="match status" value="1"/>
</dbReference>
<evidence type="ECO:0000313" key="7">
    <source>
        <dbReference type="Proteomes" id="UP000499080"/>
    </source>
</evidence>
<accession>A0A4Y2HPT9</accession>
<keyword evidence="3" id="KW-0862">Zinc</keyword>
<dbReference type="InterPro" id="IPR013083">
    <property type="entry name" value="Znf_RING/FYVE/PHD"/>
</dbReference>
<dbReference type="InterPro" id="IPR001841">
    <property type="entry name" value="Znf_RING"/>
</dbReference>
<dbReference type="SMART" id="SM00184">
    <property type="entry name" value="RING"/>
    <property type="match status" value="1"/>
</dbReference>
<keyword evidence="1" id="KW-0479">Metal-binding</keyword>